<evidence type="ECO:0000313" key="3">
    <source>
        <dbReference type="EMBL" id="MFD2065457.1"/>
    </source>
</evidence>
<protein>
    <submittedName>
        <fullName evidence="3">Acetyltransferase</fullName>
    </submittedName>
</protein>
<dbReference type="Pfam" id="PF17836">
    <property type="entry name" value="PglD_N"/>
    <property type="match status" value="1"/>
</dbReference>
<dbReference type="Pfam" id="PF14602">
    <property type="entry name" value="Hexapep_2"/>
    <property type="match status" value="1"/>
</dbReference>
<dbReference type="EMBL" id="JBHUHV010000002">
    <property type="protein sequence ID" value="MFD2065457.1"/>
    <property type="molecule type" value="Genomic_DNA"/>
</dbReference>
<dbReference type="PANTHER" id="PTHR43300:SF7">
    <property type="entry name" value="UDP-N-ACETYLBACILLOSAMINE N-ACETYLTRANSFERASE"/>
    <property type="match status" value="1"/>
</dbReference>
<dbReference type="RefSeq" id="WP_229959822.1">
    <property type="nucleotide sequence ID" value="NZ_JAJJWI010000006.1"/>
</dbReference>
<keyword evidence="4" id="KW-1185">Reference proteome</keyword>
<comment type="similarity">
    <text evidence="1">Belongs to the transferase hexapeptide repeat family.</text>
</comment>
<accession>A0ABW4WUC2</accession>
<evidence type="ECO:0000259" key="2">
    <source>
        <dbReference type="Pfam" id="PF17836"/>
    </source>
</evidence>
<dbReference type="Gene3D" id="3.40.50.20">
    <property type="match status" value="1"/>
</dbReference>
<evidence type="ECO:0000256" key="1">
    <source>
        <dbReference type="ARBA" id="ARBA00007274"/>
    </source>
</evidence>
<comment type="caution">
    <text evidence="3">The sequence shown here is derived from an EMBL/GenBank/DDBJ whole genome shotgun (WGS) entry which is preliminary data.</text>
</comment>
<dbReference type="InterPro" id="IPR011004">
    <property type="entry name" value="Trimer_LpxA-like_sf"/>
</dbReference>
<evidence type="ECO:0000313" key="4">
    <source>
        <dbReference type="Proteomes" id="UP001597369"/>
    </source>
</evidence>
<dbReference type="SUPFAM" id="SSF51161">
    <property type="entry name" value="Trimeric LpxA-like enzymes"/>
    <property type="match status" value="1"/>
</dbReference>
<feature type="domain" description="PglD N-terminal" evidence="2">
    <location>
        <begin position="5"/>
        <end position="86"/>
    </location>
</feature>
<dbReference type="Gene3D" id="2.160.10.10">
    <property type="entry name" value="Hexapeptide repeat proteins"/>
    <property type="match status" value="1"/>
</dbReference>
<proteinExistence type="inferred from homology"/>
<dbReference type="Proteomes" id="UP001597369">
    <property type="component" value="Unassembled WGS sequence"/>
</dbReference>
<sequence>MLKPIAIVGAGGLGKEILVLLHQINEVTPVWDIKGFYDDNTELQGQLINGFPCLGTINDLSCTTSELYVTVALGSPHIKAQLVNRLQNPKLHFPVLVHPTAALKPYQHISIAEGTVVLQGAVLTTNIKTGKHVLIYLNCTVGHDAVIGNFSSLMPGTNLGGNTILEDQVFMGANATVLQGITIGTGAIVGAGSVVTKNLPNRCTAVGVPAKIIKHDQL</sequence>
<dbReference type="InterPro" id="IPR041561">
    <property type="entry name" value="PglD_N"/>
</dbReference>
<dbReference type="PANTHER" id="PTHR43300">
    <property type="entry name" value="ACETYLTRANSFERASE"/>
    <property type="match status" value="1"/>
</dbReference>
<reference evidence="4" key="1">
    <citation type="journal article" date="2019" name="Int. J. Syst. Evol. Microbiol.">
        <title>The Global Catalogue of Microorganisms (GCM) 10K type strain sequencing project: providing services to taxonomists for standard genome sequencing and annotation.</title>
        <authorList>
            <consortium name="The Broad Institute Genomics Platform"/>
            <consortium name="The Broad Institute Genome Sequencing Center for Infectious Disease"/>
            <person name="Wu L."/>
            <person name="Ma J."/>
        </authorList>
    </citation>
    <scope>NUCLEOTIDE SEQUENCE [LARGE SCALE GENOMIC DNA]</scope>
    <source>
        <strain evidence="4">JCM 16545</strain>
    </source>
</reference>
<dbReference type="InterPro" id="IPR020019">
    <property type="entry name" value="AcTrfase_PglD-like"/>
</dbReference>
<organism evidence="3 4">
    <name type="scientific">Pontibacter silvestris</name>
    <dbReference type="NCBI Taxonomy" id="2305183"/>
    <lineage>
        <taxon>Bacteria</taxon>
        <taxon>Pseudomonadati</taxon>
        <taxon>Bacteroidota</taxon>
        <taxon>Cytophagia</taxon>
        <taxon>Cytophagales</taxon>
        <taxon>Hymenobacteraceae</taxon>
        <taxon>Pontibacter</taxon>
    </lineage>
</organism>
<dbReference type="InterPro" id="IPR050179">
    <property type="entry name" value="Trans_hexapeptide_repeat"/>
</dbReference>
<dbReference type="CDD" id="cd03360">
    <property type="entry name" value="LbH_AT_putative"/>
    <property type="match status" value="1"/>
</dbReference>
<name>A0ABW4WUC2_9BACT</name>
<gene>
    <name evidence="3" type="ORF">ACFSKU_01070</name>
</gene>
<dbReference type="InterPro" id="IPR001451">
    <property type="entry name" value="Hexapep"/>
</dbReference>
<dbReference type="NCBIfam" id="TIGR03570">
    <property type="entry name" value="NeuD_NnaD"/>
    <property type="match status" value="1"/>
</dbReference>